<reference evidence="3" key="1">
    <citation type="journal article" date="2020" name="Arch. Virol.">
        <title>Detection of multiple viruses in oropharyngeal samples from Brazilian free-tailed bats (Tadarida brasiliensis) using viral metagenomics.</title>
        <authorList>
            <person name="Cibulski S.P."/>
            <person name="de Sales Lima F.E."/>
            <person name="Teixeira T.F."/>
            <person name="Varela A.P.M."/>
            <person name="Scheffer C.M."/>
            <person name="Mayer F.Q."/>
            <person name="Witt A.A."/>
            <person name="Roehe P.M."/>
        </authorList>
    </citation>
    <scope>NUCLEOTIDE SEQUENCE</scope>
    <source>
        <strain evidence="3">Gamma108</strain>
    </source>
</reference>
<keyword evidence="2" id="KW-0472">Membrane</keyword>
<feature type="transmembrane region" description="Helical" evidence="2">
    <location>
        <begin position="180"/>
        <end position="201"/>
    </location>
</feature>
<sequence>MMAILGKYVCAGKPMSEGIENLLWKVLRRQSLNSLGTQDLRFLHLVLCKMYGLCLNIYLLKESLSNTGSRDDTVLSRKVPLEMWKMLYDGITEMGVTSKMLCSPESRASLWLHFNSNTTLLKGLTSYILQRLGLMQHVDISPNVIVDGNYIYNLCSVLPSRMLMTIAYCLVFWGKQHAENWVRLFSGKIFLLYLILHGYLVPRKSFMAMCTLNDYCGPVELICQDLTNTFGMTNLLNEVHLEKDKSLDYVFIFNNNIIF</sequence>
<organism evidence="3">
    <name type="scientific">Tadarida gammaherpesvirus</name>
    <dbReference type="NCBI Taxonomy" id="2781867"/>
    <lineage>
        <taxon>Viruses</taxon>
        <taxon>Duplodnaviria</taxon>
        <taxon>Heunggongvirae</taxon>
        <taxon>Peploviricota</taxon>
        <taxon>Herviviricetes</taxon>
        <taxon>Herpesvirales</taxon>
        <taxon>Orthoherpesviridae</taxon>
        <taxon>Gammaherpesvirinae</taxon>
    </lineage>
</organism>
<accession>A0A7U3NPE5</accession>
<dbReference type="Pfam" id="PF03049">
    <property type="entry name" value="Herpes_UL79"/>
    <property type="match status" value="1"/>
</dbReference>
<evidence type="ECO:0000256" key="2">
    <source>
        <dbReference type="SAM" id="Phobius"/>
    </source>
</evidence>
<dbReference type="InterPro" id="IPR004290">
    <property type="entry name" value="Herpes_UL79"/>
</dbReference>
<evidence type="ECO:0000256" key="1">
    <source>
        <dbReference type="ARBA" id="ARBA00005714"/>
    </source>
</evidence>
<dbReference type="EMBL" id="MT512494">
    <property type="protein sequence ID" value="QOW02500.1"/>
    <property type="molecule type" value="Genomic_DNA"/>
</dbReference>
<feature type="transmembrane region" description="Helical" evidence="2">
    <location>
        <begin position="150"/>
        <end position="174"/>
    </location>
</feature>
<gene>
    <name evidence="3" type="primary">UL79</name>
</gene>
<reference evidence="3" key="2">
    <citation type="submission" date="2020-05" db="EMBL/GenBank/DDBJ databases">
        <authorList>
            <person name="Cibulski S."/>
            <person name="Mayer F.Q."/>
            <person name="Roehe P.M."/>
        </authorList>
    </citation>
    <scope>NUCLEOTIDE SEQUENCE</scope>
    <source>
        <strain evidence="3">Gamma108</strain>
    </source>
</reference>
<keyword evidence="2" id="KW-0812">Transmembrane</keyword>
<protein>
    <submittedName>
        <fullName evidence="3">UL79</fullName>
    </submittedName>
</protein>
<keyword evidence="2" id="KW-1133">Transmembrane helix</keyword>
<comment type="similarity">
    <text evidence="1">Belongs to the herpesviridae UL79 family.</text>
</comment>
<evidence type="ECO:0000313" key="3">
    <source>
        <dbReference type="EMBL" id="QOW02500.1"/>
    </source>
</evidence>
<proteinExistence type="inferred from homology"/>
<name>A0A7U3NPE5_9GAMA</name>